<name>A0ACC3A1D5_9EURO</name>
<reference evidence="1" key="1">
    <citation type="submission" date="2022-10" db="EMBL/GenBank/DDBJ databases">
        <title>Culturing micro-colonial fungi from biological soil crusts in the Mojave desert and describing Neophaeococcomyces mojavensis, and introducing the new genera and species Taxawa tesnikishii.</title>
        <authorList>
            <person name="Kurbessoian T."/>
            <person name="Stajich J.E."/>
        </authorList>
    </citation>
    <scope>NUCLEOTIDE SEQUENCE</scope>
    <source>
        <strain evidence="1">JES_112</strain>
    </source>
</reference>
<dbReference type="Proteomes" id="UP001172386">
    <property type="component" value="Unassembled WGS sequence"/>
</dbReference>
<organism evidence="1 2">
    <name type="scientific">Neophaeococcomyces mojaviensis</name>
    <dbReference type="NCBI Taxonomy" id="3383035"/>
    <lineage>
        <taxon>Eukaryota</taxon>
        <taxon>Fungi</taxon>
        <taxon>Dikarya</taxon>
        <taxon>Ascomycota</taxon>
        <taxon>Pezizomycotina</taxon>
        <taxon>Eurotiomycetes</taxon>
        <taxon>Chaetothyriomycetidae</taxon>
        <taxon>Chaetothyriales</taxon>
        <taxon>Chaetothyriales incertae sedis</taxon>
        <taxon>Neophaeococcomyces</taxon>
    </lineage>
</organism>
<proteinExistence type="predicted"/>
<evidence type="ECO:0000313" key="1">
    <source>
        <dbReference type="EMBL" id="KAJ9653749.1"/>
    </source>
</evidence>
<evidence type="ECO:0000313" key="2">
    <source>
        <dbReference type="Proteomes" id="UP001172386"/>
    </source>
</evidence>
<keyword evidence="2" id="KW-1185">Reference proteome</keyword>
<dbReference type="EMBL" id="JAPDRQ010000142">
    <property type="protein sequence ID" value="KAJ9653749.1"/>
    <property type="molecule type" value="Genomic_DNA"/>
</dbReference>
<sequence>MAMASMELPTISMILMLLIGLGFVWKISVFAYNASRDPLNKVPGPWYARFTNLRLKLAVITGRRMFYVDSMHRRYGSIVRISPTEIAVSDPATCQRIHKIGSGFNKTQWYHDLVSFERPTLFTMVDPKIHAARRKLLARGFSKSYLRGTWEALVRSKIELTIRKMKEEGNSGAEVDVMKWWTLLATDVSSHLMFGNSFGMIEKGKTDMYIQTLQATMQGSGIGVELPLVRRIGSWIPTDTCKQFFRSTPFLMDYGTRAIRGSKDRGDSANIFAKIISESEKGAALDEKDVVLEATALIVAGSDTTGVSLTYLVWAVLSRPELRNALEQELSRLPENYGDQELEELPLLNAVIDETLRLYGAAPGGLPREVPTEGANITGYFIPGGITVTTQAYTIHRNDDIFAHAAEFDPSRWLAMSSEKTTSGEALAKAAYHPFGAGSRVCLGIHLAQMELRLAAAEFFRHCKGAILAPSTTAESMEMENFFLIAPQSHRCNIVFT</sequence>
<gene>
    <name evidence="1" type="ORF">H2198_007096</name>
</gene>
<accession>A0ACC3A1D5</accession>
<protein>
    <submittedName>
        <fullName evidence="1">Uncharacterized protein</fullName>
    </submittedName>
</protein>
<comment type="caution">
    <text evidence="1">The sequence shown here is derived from an EMBL/GenBank/DDBJ whole genome shotgun (WGS) entry which is preliminary data.</text>
</comment>